<dbReference type="PROSITE" id="PS51375">
    <property type="entry name" value="PPR"/>
    <property type="match status" value="1"/>
</dbReference>
<comment type="caution">
    <text evidence="2">The sequence shown here is derived from an EMBL/GenBank/DDBJ whole genome shotgun (WGS) entry which is preliminary data.</text>
</comment>
<dbReference type="Proteomes" id="UP001221142">
    <property type="component" value="Unassembled WGS sequence"/>
</dbReference>
<dbReference type="Pfam" id="PF01535">
    <property type="entry name" value="PPR"/>
    <property type="match status" value="2"/>
</dbReference>
<reference evidence="2" key="1">
    <citation type="submission" date="2023-03" db="EMBL/GenBank/DDBJ databases">
        <title>Massive genome expansion in bonnet fungi (Mycena s.s.) driven by repeated elements and novel gene families across ecological guilds.</title>
        <authorList>
            <consortium name="Lawrence Berkeley National Laboratory"/>
            <person name="Harder C.B."/>
            <person name="Miyauchi S."/>
            <person name="Viragh M."/>
            <person name="Kuo A."/>
            <person name="Thoen E."/>
            <person name="Andreopoulos B."/>
            <person name="Lu D."/>
            <person name="Skrede I."/>
            <person name="Drula E."/>
            <person name="Henrissat B."/>
            <person name="Morin E."/>
            <person name="Kohler A."/>
            <person name="Barry K."/>
            <person name="LaButti K."/>
            <person name="Morin E."/>
            <person name="Salamov A."/>
            <person name="Lipzen A."/>
            <person name="Mereny Z."/>
            <person name="Hegedus B."/>
            <person name="Baldrian P."/>
            <person name="Stursova M."/>
            <person name="Weitz H."/>
            <person name="Taylor A."/>
            <person name="Grigoriev I.V."/>
            <person name="Nagy L.G."/>
            <person name="Martin F."/>
            <person name="Kauserud H."/>
        </authorList>
    </citation>
    <scope>NUCLEOTIDE SEQUENCE</scope>
    <source>
        <strain evidence="2">9284</strain>
    </source>
</reference>
<keyword evidence="3" id="KW-1185">Reference proteome</keyword>
<feature type="repeat" description="PPR" evidence="1">
    <location>
        <begin position="557"/>
        <end position="592"/>
    </location>
</feature>
<protein>
    <recommendedName>
        <fullName evidence="4">Pentatricopeptide repeat protein</fullName>
    </recommendedName>
</protein>
<organism evidence="2 3">
    <name type="scientific">Roridomyces roridus</name>
    <dbReference type="NCBI Taxonomy" id="1738132"/>
    <lineage>
        <taxon>Eukaryota</taxon>
        <taxon>Fungi</taxon>
        <taxon>Dikarya</taxon>
        <taxon>Basidiomycota</taxon>
        <taxon>Agaricomycotina</taxon>
        <taxon>Agaricomycetes</taxon>
        <taxon>Agaricomycetidae</taxon>
        <taxon>Agaricales</taxon>
        <taxon>Marasmiineae</taxon>
        <taxon>Mycenaceae</taxon>
        <taxon>Roridomyces</taxon>
    </lineage>
</organism>
<dbReference type="NCBIfam" id="TIGR00756">
    <property type="entry name" value="PPR"/>
    <property type="match status" value="1"/>
</dbReference>
<name>A0AAD7BZE8_9AGAR</name>
<dbReference type="EMBL" id="JARKIF010000007">
    <property type="protein sequence ID" value="KAJ7634863.1"/>
    <property type="molecule type" value="Genomic_DNA"/>
</dbReference>
<evidence type="ECO:0000256" key="1">
    <source>
        <dbReference type="PROSITE-ProRule" id="PRU00708"/>
    </source>
</evidence>
<dbReference type="InterPro" id="IPR011990">
    <property type="entry name" value="TPR-like_helical_dom_sf"/>
</dbReference>
<dbReference type="Gene3D" id="1.25.40.10">
    <property type="entry name" value="Tetratricopeptide repeat domain"/>
    <property type="match status" value="1"/>
</dbReference>
<accession>A0AAD7BZE8</accession>
<proteinExistence type="predicted"/>
<evidence type="ECO:0000313" key="3">
    <source>
        <dbReference type="Proteomes" id="UP001221142"/>
    </source>
</evidence>
<sequence>MNLRTRLSLLSRQLSTRTPSYLLGLELDSKERTKTRIQSLVDYVEKENFAAAERIRLHLESDHAAITPHPAFERAALDRIRWHGRQDLTGFLTWLNLVPDNPSPSQHVENGPLTRTRNVLFRTGTPARNLLLIKEFSVVCAEKGYAKLVWDDLVGLMPQFEHSDKAVQFFLAFEAALGRYYRKYRPGEREMAISNQRNALIILCCDSGWLDEAVQLVQDSKPYRIRQACVHLLALLRAQNHAARVSLVESCMSRQPDGIPTPDHPKLSTVQRIGNLFTTSGNQPRNVGPSNYSYSTRAVIDGSQSLRPRAWVASQLKELRRLLLTRSLVSYRPPGSSLHSIIAHYDAYKSYQGGLPMLRKRALAVSDTTSYTWLCKEMFYLHESRNFSDIIALFGANFHIAFLPLKPWLLASQMVPLSDPLRIRHSVPTKMEISAADAWVIWNALLRLSPYLPDEHALPVLETLRHSVVHYASKLTDRQFYAFPTSYTAVFRSVIWAYGELGEVDKAVSAAGDISVIGKDSPRNVVLLDELAAVHARTGNVRAASKVLAMLEKMGPRLATYGVMMDGYLRAGLVQEALELELRMKRTCNYVPGVNWRMDATLEAVRAAEDALDPDLT</sequence>
<evidence type="ECO:0008006" key="4">
    <source>
        <dbReference type="Google" id="ProtNLM"/>
    </source>
</evidence>
<gene>
    <name evidence="2" type="ORF">FB45DRAFT_910088</name>
</gene>
<dbReference type="InterPro" id="IPR002885">
    <property type="entry name" value="PPR_rpt"/>
</dbReference>
<dbReference type="AlphaFoldDB" id="A0AAD7BZE8"/>
<evidence type="ECO:0000313" key="2">
    <source>
        <dbReference type="EMBL" id="KAJ7634863.1"/>
    </source>
</evidence>